<keyword evidence="4" id="KW-1185">Reference proteome</keyword>
<dbReference type="AlphaFoldDB" id="A0A2K2D8N7"/>
<dbReference type="GeneID" id="100830197"/>
<dbReference type="EnsemblPlants" id="PNT70649">
    <property type="protein sequence ID" value="PNT70649"/>
    <property type="gene ID" value="BRADI_2g14990v3"/>
</dbReference>
<organism evidence="2">
    <name type="scientific">Brachypodium distachyon</name>
    <name type="common">Purple false brome</name>
    <name type="synonym">Trachynia distachya</name>
    <dbReference type="NCBI Taxonomy" id="15368"/>
    <lineage>
        <taxon>Eukaryota</taxon>
        <taxon>Viridiplantae</taxon>
        <taxon>Streptophyta</taxon>
        <taxon>Embryophyta</taxon>
        <taxon>Tracheophyta</taxon>
        <taxon>Spermatophyta</taxon>
        <taxon>Magnoliopsida</taxon>
        <taxon>Liliopsida</taxon>
        <taxon>Poales</taxon>
        <taxon>Poaceae</taxon>
        <taxon>BOP clade</taxon>
        <taxon>Pooideae</taxon>
        <taxon>Stipodae</taxon>
        <taxon>Brachypodieae</taxon>
        <taxon>Brachypodium</taxon>
    </lineage>
</organism>
<dbReference type="Gramene" id="PNT70648">
    <property type="protein sequence ID" value="PNT70648"/>
    <property type="gene ID" value="BRADI_2g14990v3"/>
</dbReference>
<dbReference type="RefSeq" id="XP_024316044.1">
    <property type="nucleotide sequence ID" value="XM_024460276.1"/>
</dbReference>
<feature type="region of interest" description="Disordered" evidence="1">
    <location>
        <begin position="214"/>
        <end position="311"/>
    </location>
</feature>
<dbReference type="EnsemblPlants" id="PNT70648">
    <property type="protein sequence ID" value="PNT70648"/>
    <property type="gene ID" value="BRADI_2g14990v3"/>
</dbReference>
<feature type="compositionally biased region" description="Polar residues" evidence="1">
    <location>
        <begin position="290"/>
        <end position="301"/>
    </location>
</feature>
<gene>
    <name evidence="3" type="primary">LOC100830197</name>
    <name evidence="2" type="ORF">BRADI_2g14990v3</name>
</gene>
<dbReference type="ExpressionAtlas" id="A0A2K2D8N7">
    <property type="expression patterns" value="baseline"/>
</dbReference>
<evidence type="ECO:0000313" key="4">
    <source>
        <dbReference type="Proteomes" id="UP000008810"/>
    </source>
</evidence>
<dbReference type="EMBL" id="CM000881">
    <property type="protein sequence ID" value="PNT70649.1"/>
    <property type="molecule type" value="Genomic_DNA"/>
</dbReference>
<dbReference type="Gramene" id="PNT70646">
    <property type="protein sequence ID" value="PNT70646"/>
    <property type="gene ID" value="BRADI_2g14990v3"/>
</dbReference>
<reference evidence="2" key="2">
    <citation type="submission" date="2017-06" db="EMBL/GenBank/DDBJ databases">
        <title>WGS assembly of Brachypodium distachyon.</title>
        <authorList>
            <consortium name="The International Brachypodium Initiative"/>
            <person name="Lucas S."/>
            <person name="Harmon-Smith M."/>
            <person name="Lail K."/>
            <person name="Tice H."/>
            <person name="Grimwood J."/>
            <person name="Bruce D."/>
            <person name="Barry K."/>
            <person name="Shu S."/>
            <person name="Lindquist E."/>
            <person name="Wang M."/>
            <person name="Pitluck S."/>
            <person name="Vogel J.P."/>
            <person name="Garvin D.F."/>
            <person name="Mockler T.C."/>
            <person name="Schmutz J."/>
            <person name="Rokhsar D."/>
            <person name="Bevan M.W."/>
        </authorList>
    </citation>
    <scope>NUCLEOTIDE SEQUENCE</scope>
    <source>
        <strain evidence="2">Bd21</strain>
    </source>
</reference>
<protein>
    <submittedName>
        <fullName evidence="2 3">Uncharacterized protein</fullName>
    </submittedName>
</protein>
<feature type="region of interest" description="Disordered" evidence="1">
    <location>
        <begin position="1"/>
        <end position="25"/>
    </location>
</feature>
<name>A0A2K2D8N7_BRADI</name>
<dbReference type="EMBL" id="CM000881">
    <property type="protein sequence ID" value="PNT70648.1"/>
    <property type="molecule type" value="Genomic_DNA"/>
</dbReference>
<accession>A0A2K2D8N7</accession>
<evidence type="ECO:0000313" key="3">
    <source>
        <dbReference type="EnsemblPlants" id="PNT70646"/>
    </source>
</evidence>
<dbReference type="EnsemblPlants" id="PNT70646">
    <property type="protein sequence ID" value="PNT70646"/>
    <property type="gene ID" value="BRADI_2g14990v3"/>
</dbReference>
<feature type="compositionally biased region" description="Basic and acidic residues" evidence="1">
    <location>
        <begin position="214"/>
        <end position="259"/>
    </location>
</feature>
<dbReference type="Proteomes" id="UP000008810">
    <property type="component" value="Chromosome 2"/>
</dbReference>
<evidence type="ECO:0000256" key="1">
    <source>
        <dbReference type="SAM" id="MobiDB-lite"/>
    </source>
</evidence>
<proteinExistence type="predicted"/>
<reference evidence="2 3" key="1">
    <citation type="journal article" date="2010" name="Nature">
        <title>Genome sequencing and analysis of the model grass Brachypodium distachyon.</title>
        <authorList>
            <consortium name="International Brachypodium Initiative"/>
        </authorList>
    </citation>
    <scope>NUCLEOTIDE SEQUENCE [LARGE SCALE GENOMIC DNA]</scope>
    <source>
        <strain evidence="2">Bd21</strain>
        <strain evidence="3">cv. Bd21</strain>
    </source>
</reference>
<dbReference type="Gramene" id="PNT70649">
    <property type="protein sequence ID" value="PNT70649"/>
    <property type="gene ID" value="BRADI_2g14990v3"/>
</dbReference>
<sequence>MFRFRFSGTNRRRSRSRSGAGDADPLSGAGLIGGSACTDSLKLFQPPPIRALKAPAPFWASQSGAVEFGDSTAVMASPLTVALFGDRHSAKGRFLDRTGCGKRSCSSFGMAASAKRFKASQSVVVESPNESFKLANLVRSFTRARASLRRRELSVERREIRVDGREGRADKRDVRLDQRDIRAEKKEISLAASKDELDRLWDLYLDAVKKANSDKGKFSEEAEADKESDQGKFSEEAEADKESNKGKFSEEAEADKESTRGSFQKRQRPLRSPTRGSFQKRQRPIRSPRGRSTLTTLTTECFQKRQRRSAD</sequence>
<reference evidence="3" key="3">
    <citation type="submission" date="2018-08" db="UniProtKB">
        <authorList>
            <consortium name="EnsemblPlants"/>
        </authorList>
    </citation>
    <scope>IDENTIFICATION</scope>
    <source>
        <strain evidence="3">cv. Bd21</strain>
    </source>
</reference>
<dbReference type="EMBL" id="CM000881">
    <property type="protein sequence ID" value="PNT70646.1"/>
    <property type="molecule type" value="Genomic_DNA"/>
</dbReference>
<evidence type="ECO:0000313" key="2">
    <source>
        <dbReference type="EMBL" id="PNT70648.1"/>
    </source>
</evidence>
<feature type="compositionally biased region" description="Basic residues" evidence="1">
    <location>
        <begin position="278"/>
        <end position="289"/>
    </location>
</feature>